<feature type="coiled-coil region" evidence="1">
    <location>
        <begin position="25"/>
        <end position="52"/>
    </location>
</feature>
<dbReference type="EMBL" id="MT631459">
    <property type="protein sequence ID" value="QNO51050.1"/>
    <property type="molecule type" value="Genomic_DNA"/>
</dbReference>
<reference evidence="3" key="1">
    <citation type="submission" date="2020-06" db="EMBL/GenBank/DDBJ databases">
        <title>Unique genomic features of the anaerobic methanotrophic archaea.</title>
        <authorList>
            <person name="Chadwick G.L."/>
            <person name="Skennerton C.T."/>
            <person name="Laso-Perez R."/>
            <person name="Leu A.O."/>
            <person name="Speth D.R."/>
            <person name="Yu H."/>
            <person name="Morgan-Lang C."/>
            <person name="Hatzenpichler R."/>
            <person name="Goudeau D."/>
            <person name="Malmstrom R."/>
            <person name="Brazelton W.J."/>
            <person name="Woyke T."/>
            <person name="Hallam S.J."/>
            <person name="Tyson G.W."/>
            <person name="Wegener G."/>
            <person name="Boetius A."/>
            <person name="Orphan V."/>
        </authorList>
    </citation>
    <scope>NUCLEOTIDE SEQUENCE</scope>
</reference>
<evidence type="ECO:0000256" key="1">
    <source>
        <dbReference type="SAM" id="Coils"/>
    </source>
</evidence>
<protein>
    <recommendedName>
        <fullName evidence="2">DUF5919 domain-containing protein</fullName>
    </recommendedName>
</protein>
<accession>A0A7G9YSR6</accession>
<evidence type="ECO:0000259" key="2">
    <source>
        <dbReference type="Pfam" id="PF19319"/>
    </source>
</evidence>
<dbReference type="Pfam" id="PF19319">
    <property type="entry name" value="DUF5919"/>
    <property type="match status" value="1"/>
</dbReference>
<dbReference type="AlphaFoldDB" id="A0A7G9YSR6"/>
<dbReference type="InterPro" id="IPR045697">
    <property type="entry name" value="DUF5919"/>
</dbReference>
<evidence type="ECO:0000313" key="3">
    <source>
        <dbReference type="EMBL" id="QNO51050.1"/>
    </source>
</evidence>
<gene>
    <name evidence="3" type="ORF">HCFNICHJ_00005</name>
</gene>
<organism evidence="3">
    <name type="scientific">Candidatus Methanophagaceae archaeon ANME-1 ERB6</name>
    <dbReference type="NCBI Taxonomy" id="2759912"/>
    <lineage>
        <taxon>Archaea</taxon>
        <taxon>Methanobacteriati</taxon>
        <taxon>Methanobacteriota</taxon>
        <taxon>Stenosarchaea group</taxon>
        <taxon>Methanomicrobia</taxon>
        <taxon>Candidatus Methanophagales</taxon>
        <taxon>Candidatus Methanophagaceae</taxon>
    </lineage>
</organism>
<proteinExistence type="predicted"/>
<keyword evidence="1" id="KW-0175">Coiled coil</keyword>
<sequence length="241" mass="27937">MWEWIAFAAGIGFGIMGLAAYIKTNLESKQREKDLQVKIEKLEERSRQKEKELQYRIGELMKGQIIDPRLLITREKDLINSSSEDIWILGINALGVFHESFEDIIRFIKNGGKARVLLLNPESEAFKQREKREEGINGEKSGRLRAEYATSIAFCKDIIRLSNKRKSLDVRVYNKEPKVALLVADPKRNTGMLHVNEYPSPESARGYVGEHRFIPKQWPDIFQKWVTAYEAIWDKSKKVNL</sequence>
<feature type="domain" description="DUF5919" evidence="2">
    <location>
        <begin position="100"/>
        <end position="199"/>
    </location>
</feature>
<name>A0A7G9YSR6_9EURY</name>